<gene>
    <name evidence="1" type="ORF">G3M56_010915</name>
</gene>
<keyword evidence="2" id="KW-1185">Reference proteome</keyword>
<organism evidence="1 2">
    <name type="scientific">Sulfuriroseicoccus oceanibius</name>
    <dbReference type="NCBI Taxonomy" id="2707525"/>
    <lineage>
        <taxon>Bacteria</taxon>
        <taxon>Pseudomonadati</taxon>
        <taxon>Verrucomicrobiota</taxon>
        <taxon>Verrucomicrobiia</taxon>
        <taxon>Verrucomicrobiales</taxon>
        <taxon>Verrucomicrobiaceae</taxon>
        <taxon>Sulfuriroseicoccus</taxon>
    </lineage>
</organism>
<name>A0A6B3L901_9BACT</name>
<evidence type="ECO:0000313" key="2">
    <source>
        <dbReference type="Proteomes" id="UP000475117"/>
    </source>
</evidence>
<accession>A0A6B3L901</accession>
<protein>
    <submittedName>
        <fullName evidence="1">Uncharacterized protein</fullName>
    </submittedName>
</protein>
<dbReference type="AlphaFoldDB" id="A0A6B3L901"/>
<evidence type="ECO:0000313" key="1">
    <source>
        <dbReference type="EMBL" id="QQL44391.1"/>
    </source>
</evidence>
<dbReference type="Proteomes" id="UP000475117">
    <property type="component" value="Chromosome"/>
</dbReference>
<dbReference type="RefSeq" id="WP_164365598.1">
    <property type="nucleotide sequence ID" value="NZ_CP066776.1"/>
</dbReference>
<sequence>MAEVKISERQFRTLLEMVNLATYTLQYHNRPGRDGWHRAFESVSDELMAQADKMGCGDLAYYDEAAKAWLPNRDYEEESFFKECIDDMAERTFWEDLVARMTDRDIARDMTEQQWLALGDADRQRLRQQREKRYWDEFEKRGVERVLLVPKEPAG</sequence>
<reference evidence="1 2" key="1">
    <citation type="submission" date="2020-12" db="EMBL/GenBank/DDBJ databases">
        <title>Sulforoseuscoccus oceanibium gen. nov., sp. nov., a representative of the phylum Verrucomicrobia with special cytoplasmic membrane, and proposal of Sulforoseuscoccusaceae fam. nov.</title>
        <authorList>
            <person name="Xi F."/>
        </authorList>
    </citation>
    <scope>NUCLEOTIDE SEQUENCE [LARGE SCALE GENOMIC DNA]</scope>
    <source>
        <strain evidence="1 2">T37</strain>
    </source>
</reference>
<dbReference type="KEGG" id="soa:G3M56_010915"/>
<dbReference type="EMBL" id="CP066776">
    <property type="protein sequence ID" value="QQL44391.1"/>
    <property type="molecule type" value="Genomic_DNA"/>
</dbReference>
<proteinExistence type="predicted"/>